<accession>A0A8J4BRV8</accession>
<keyword evidence="4" id="KW-1185">Reference proteome</keyword>
<keyword evidence="1" id="KW-0175">Coiled coil</keyword>
<gene>
    <name evidence="3" type="ORF">Vafri_18061</name>
</gene>
<dbReference type="AlphaFoldDB" id="A0A8J4BRV8"/>
<organism evidence="3 4">
    <name type="scientific">Volvox africanus</name>
    <dbReference type="NCBI Taxonomy" id="51714"/>
    <lineage>
        <taxon>Eukaryota</taxon>
        <taxon>Viridiplantae</taxon>
        <taxon>Chlorophyta</taxon>
        <taxon>core chlorophytes</taxon>
        <taxon>Chlorophyceae</taxon>
        <taxon>CS clade</taxon>
        <taxon>Chlamydomonadales</taxon>
        <taxon>Volvocaceae</taxon>
        <taxon>Volvox</taxon>
    </lineage>
</organism>
<evidence type="ECO:0000313" key="3">
    <source>
        <dbReference type="EMBL" id="GIL64097.1"/>
    </source>
</evidence>
<dbReference type="Proteomes" id="UP000747399">
    <property type="component" value="Unassembled WGS sequence"/>
</dbReference>
<feature type="compositionally biased region" description="Polar residues" evidence="2">
    <location>
        <begin position="1"/>
        <end position="17"/>
    </location>
</feature>
<sequence>MATVRNNSSQPRSTLPTSEKAPENRISPNTDSEMQAVAESAHEHTQREISIMQEHIQQLQTALSTSRSEAQQARDENKRLAGQMATTQQLLAMAETEARELRRQLGDKLMATRKEAQEIHQGYCSEVRRALRAEIEIEEETVRQLRAGNIEAVIQLQAKKKTFRRWKVEADGAVLIGSTTEEGGEDAVMLRARCGALRRELVSTQAQLAAVTQALEAAAQGRLAEKMEARAAVDTGRVKNDEDVWALKNEVWGWKAGALGNSSKCGGHSMSLHSSRQSLQRGAPVGNLADELVDIYSLYQIPAMPKYEFSTLS</sequence>
<protein>
    <submittedName>
        <fullName evidence="3">Uncharacterized protein</fullName>
    </submittedName>
</protein>
<proteinExistence type="predicted"/>
<evidence type="ECO:0000256" key="2">
    <source>
        <dbReference type="SAM" id="MobiDB-lite"/>
    </source>
</evidence>
<feature type="region of interest" description="Disordered" evidence="2">
    <location>
        <begin position="1"/>
        <end position="32"/>
    </location>
</feature>
<comment type="caution">
    <text evidence="3">The sequence shown here is derived from an EMBL/GenBank/DDBJ whole genome shotgun (WGS) entry which is preliminary data.</text>
</comment>
<feature type="coiled-coil region" evidence="1">
    <location>
        <begin position="42"/>
        <end position="104"/>
    </location>
</feature>
<evidence type="ECO:0000256" key="1">
    <source>
        <dbReference type="SAM" id="Coils"/>
    </source>
</evidence>
<name>A0A8J4BRV8_9CHLO</name>
<evidence type="ECO:0000313" key="4">
    <source>
        <dbReference type="Proteomes" id="UP000747399"/>
    </source>
</evidence>
<reference evidence="3" key="1">
    <citation type="journal article" date="2021" name="Proc. Natl. Acad. Sci. U.S.A.">
        <title>Three genomes in the algal genus Volvox reveal the fate of a haploid sex-determining region after a transition to homothallism.</title>
        <authorList>
            <person name="Yamamoto K."/>
            <person name="Hamaji T."/>
            <person name="Kawai-Toyooka H."/>
            <person name="Matsuzaki R."/>
            <person name="Takahashi F."/>
            <person name="Nishimura Y."/>
            <person name="Kawachi M."/>
            <person name="Noguchi H."/>
            <person name="Minakuchi Y."/>
            <person name="Umen J.G."/>
            <person name="Toyoda A."/>
            <person name="Nozaki H."/>
        </authorList>
    </citation>
    <scope>NUCLEOTIDE SEQUENCE</scope>
    <source>
        <strain evidence="3">NIES-3780</strain>
    </source>
</reference>
<dbReference type="EMBL" id="BNCO01000063">
    <property type="protein sequence ID" value="GIL64097.1"/>
    <property type="molecule type" value="Genomic_DNA"/>
</dbReference>